<dbReference type="AlphaFoldDB" id="A0A151NMM0"/>
<name>A0A151NMM0_ALLMI</name>
<accession>A0A151NMM0</accession>
<reference evidence="1 2" key="1">
    <citation type="journal article" date="2012" name="Genome Biol.">
        <title>Sequencing three crocodilian genomes to illuminate the evolution of archosaurs and amniotes.</title>
        <authorList>
            <person name="St John J.A."/>
            <person name="Braun E.L."/>
            <person name="Isberg S.R."/>
            <person name="Miles L.G."/>
            <person name="Chong A.Y."/>
            <person name="Gongora J."/>
            <person name="Dalzell P."/>
            <person name="Moran C."/>
            <person name="Bed'hom B."/>
            <person name="Abzhanov A."/>
            <person name="Burgess S.C."/>
            <person name="Cooksey A.M."/>
            <person name="Castoe T.A."/>
            <person name="Crawford N.G."/>
            <person name="Densmore L.D."/>
            <person name="Drew J.C."/>
            <person name="Edwards S.V."/>
            <person name="Faircloth B.C."/>
            <person name="Fujita M.K."/>
            <person name="Greenwold M.J."/>
            <person name="Hoffmann F.G."/>
            <person name="Howard J.M."/>
            <person name="Iguchi T."/>
            <person name="Janes D.E."/>
            <person name="Khan S.Y."/>
            <person name="Kohno S."/>
            <person name="de Koning A.J."/>
            <person name="Lance S.L."/>
            <person name="McCarthy F.M."/>
            <person name="McCormack J.E."/>
            <person name="Merchant M.E."/>
            <person name="Peterson D.G."/>
            <person name="Pollock D.D."/>
            <person name="Pourmand N."/>
            <person name="Raney B.J."/>
            <person name="Roessler K.A."/>
            <person name="Sanford J.R."/>
            <person name="Sawyer R.H."/>
            <person name="Schmidt C.J."/>
            <person name="Triplett E.W."/>
            <person name="Tuberville T.D."/>
            <person name="Venegas-Anaya M."/>
            <person name="Howard J.T."/>
            <person name="Jarvis E.D."/>
            <person name="Guillette L.J.Jr."/>
            <person name="Glenn T.C."/>
            <person name="Green R.E."/>
            <person name="Ray D.A."/>
        </authorList>
    </citation>
    <scope>NUCLEOTIDE SEQUENCE [LARGE SCALE GENOMIC DNA]</scope>
    <source>
        <strain evidence="1">KSC_2009_1</strain>
    </source>
</reference>
<evidence type="ECO:0000313" key="1">
    <source>
        <dbReference type="EMBL" id="KYO38038.1"/>
    </source>
</evidence>
<gene>
    <name evidence="1" type="ORF">Y1Q_0019506</name>
</gene>
<proteinExistence type="predicted"/>
<keyword evidence="2" id="KW-1185">Reference proteome</keyword>
<dbReference type="Proteomes" id="UP000050525">
    <property type="component" value="Unassembled WGS sequence"/>
</dbReference>
<dbReference type="EMBL" id="AKHW03002540">
    <property type="protein sequence ID" value="KYO38038.1"/>
    <property type="molecule type" value="Genomic_DNA"/>
</dbReference>
<protein>
    <submittedName>
        <fullName evidence="1">Uncharacterized protein</fullName>
    </submittedName>
</protein>
<sequence>MAALVLEPQGEKCCAKGRENKNKSNHKSEEVKNKELGPKKVKFELFIDRWHCSNGSSLLASWAVIAEGGAQVACSITCMEKWQERGVTTVQEEPNHHLLLLRFNLCSFSSSSFSKSALCGVFSGHSGLFFFDIYHHDDPFVAFCDGFCCGSCCVSILPFLYKVLISVSLSAAGAPLLIWNSHLVWSDVSSF</sequence>
<comment type="caution">
    <text evidence="1">The sequence shown here is derived from an EMBL/GenBank/DDBJ whole genome shotgun (WGS) entry which is preliminary data.</text>
</comment>
<evidence type="ECO:0000313" key="2">
    <source>
        <dbReference type="Proteomes" id="UP000050525"/>
    </source>
</evidence>
<organism evidence="1 2">
    <name type="scientific">Alligator mississippiensis</name>
    <name type="common">American alligator</name>
    <dbReference type="NCBI Taxonomy" id="8496"/>
    <lineage>
        <taxon>Eukaryota</taxon>
        <taxon>Metazoa</taxon>
        <taxon>Chordata</taxon>
        <taxon>Craniata</taxon>
        <taxon>Vertebrata</taxon>
        <taxon>Euteleostomi</taxon>
        <taxon>Archelosauria</taxon>
        <taxon>Archosauria</taxon>
        <taxon>Crocodylia</taxon>
        <taxon>Alligatoridae</taxon>
        <taxon>Alligatorinae</taxon>
        <taxon>Alligator</taxon>
    </lineage>
</organism>